<feature type="non-terminal residue" evidence="1">
    <location>
        <position position="1"/>
    </location>
</feature>
<evidence type="ECO:0000313" key="2">
    <source>
        <dbReference type="Proteomes" id="UP000485058"/>
    </source>
</evidence>
<dbReference type="AlphaFoldDB" id="A0A699ZT93"/>
<dbReference type="EMBL" id="BLLF01001849">
    <property type="protein sequence ID" value="GFH21538.1"/>
    <property type="molecule type" value="Genomic_DNA"/>
</dbReference>
<keyword evidence="2" id="KW-1185">Reference proteome</keyword>
<evidence type="ECO:0000313" key="1">
    <source>
        <dbReference type="EMBL" id="GFH21538.1"/>
    </source>
</evidence>
<accession>A0A699ZT93</accession>
<organism evidence="1 2">
    <name type="scientific">Haematococcus lacustris</name>
    <name type="common">Green alga</name>
    <name type="synonym">Haematococcus pluvialis</name>
    <dbReference type="NCBI Taxonomy" id="44745"/>
    <lineage>
        <taxon>Eukaryota</taxon>
        <taxon>Viridiplantae</taxon>
        <taxon>Chlorophyta</taxon>
        <taxon>core chlorophytes</taxon>
        <taxon>Chlorophyceae</taxon>
        <taxon>CS clade</taxon>
        <taxon>Chlamydomonadales</taxon>
        <taxon>Haematococcaceae</taxon>
        <taxon>Haematococcus</taxon>
    </lineage>
</organism>
<dbReference type="Proteomes" id="UP000485058">
    <property type="component" value="Unassembled WGS sequence"/>
</dbReference>
<gene>
    <name evidence="1" type="ORF">HaLaN_18863</name>
</gene>
<reference evidence="1 2" key="1">
    <citation type="submission" date="2020-02" db="EMBL/GenBank/DDBJ databases">
        <title>Draft genome sequence of Haematococcus lacustris strain NIES-144.</title>
        <authorList>
            <person name="Morimoto D."/>
            <person name="Nakagawa S."/>
            <person name="Yoshida T."/>
            <person name="Sawayama S."/>
        </authorList>
    </citation>
    <scope>NUCLEOTIDE SEQUENCE [LARGE SCALE GENOMIC DNA]</scope>
    <source>
        <strain evidence="1 2">NIES-144</strain>
    </source>
</reference>
<protein>
    <submittedName>
        <fullName evidence="1">Uncharacterized protein</fullName>
    </submittedName>
</protein>
<comment type="caution">
    <text evidence="1">The sequence shown here is derived from an EMBL/GenBank/DDBJ whole genome shotgun (WGS) entry which is preliminary data.</text>
</comment>
<proteinExistence type="predicted"/>
<name>A0A699ZT93_HAELA</name>
<sequence>MGVQAAHVAHLRTGTINISQLKRNQNQLQRKLLASGVHHEHHSHPTWGCLSDMSMHMVSLTSTAQSHEAQLQLADGLEAHGGAITSFLPPFTLVVLAGQEAAQWLDKQPGVVRAVSWKHQPGKPAQQPWGIQPAIHWAA</sequence>